<dbReference type="Gene3D" id="3.40.190.290">
    <property type="match status" value="1"/>
</dbReference>
<dbReference type="FunFam" id="1.10.10.10:FF:000001">
    <property type="entry name" value="LysR family transcriptional regulator"/>
    <property type="match status" value="1"/>
</dbReference>
<evidence type="ECO:0000313" key="7">
    <source>
        <dbReference type="Proteomes" id="UP000240739"/>
    </source>
</evidence>
<dbReference type="PROSITE" id="PS50931">
    <property type="entry name" value="HTH_LYSR"/>
    <property type="match status" value="1"/>
</dbReference>
<keyword evidence="3" id="KW-0238">DNA-binding</keyword>
<dbReference type="InterPro" id="IPR036388">
    <property type="entry name" value="WH-like_DNA-bd_sf"/>
</dbReference>
<evidence type="ECO:0000256" key="4">
    <source>
        <dbReference type="ARBA" id="ARBA00023163"/>
    </source>
</evidence>
<dbReference type="Pfam" id="PF03466">
    <property type="entry name" value="LysR_substrate"/>
    <property type="match status" value="1"/>
</dbReference>
<dbReference type="PANTHER" id="PTHR30419">
    <property type="entry name" value="HTH-TYPE TRANSCRIPTIONAL REGULATOR YBHD"/>
    <property type="match status" value="1"/>
</dbReference>
<dbReference type="CDD" id="cd05466">
    <property type="entry name" value="PBP2_LTTR_substrate"/>
    <property type="match status" value="1"/>
</dbReference>
<feature type="domain" description="HTH lysR-type" evidence="5">
    <location>
        <begin position="1"/>
        <end position="58"/>
    </location>
</feature>
<evidence type="ECO:0000256" key="1">
    <source>
        <dbReference type="ARBA" id="ARBA00009437"/>
    </source>
</evidence>
<evidence type="ECO:0000259" key="5">
    <source>
        <dbReference type="PROSITE" id="PS50931"/>
    </source>
</evidence>
<evidence type="ECO:0000256" key="2">
    <source>
        <dbReference type="ARBA" id="ARBA00023015"/>
    </source>
</evidence>
<evidence type="ECO:0000256" key="3">
    <source>
        <dbReference type="ARBA" id="ARBA00023125"/>
    </source>
</evidence>
<dbReference type="GO" id="GO:0003677">
    <property type="term" value="F:DNA binding"/>
    <property type="evidence" value="ECO:0007669"/>
    <property type="project" value="UniProtKB-KW"/>
</dbReference>
<dbReference type="InterPro" id="IPR000847">
    <property type="entry name" value="LysR_HTH_N"/>
</dbReference>
<dbReference type="Pfam" id="PF00126">
    <property type="entry name" value="HTH_1"/>
    <property type="match status" value="1"/>
</dbReference>
<dbReference type="GO" id="GO:0005829">
    <property type="term" value="C:cytosol"/>
    <property type="evidence" value="ECO:0007669"/>
    <property type="project" value="TreeGrafter"/>
</dbReference>
<dbReference type="SUPFAM" id="SSF46785">
    <property type="entry name" value="Winged helix' DNA-binding domain"/>
    <property type="match status" value="1"/>
</dbReference>
<dbReference type="PRINTS" id="PR00039">
    <property type="entry name" value="HTHLYSR"/>
</dbReference>
<dbReference type="Proteomes" id="UP000240739">
    <property type="component" value="Unassembled WGS sequence"/>
</dbReference>
<evidence type="ECO:0000313" key="6">
    <source>
        <dbReference type="EMBL" id="PTL59785.1"/>
    </source>
</evidence>
<dbReference type="Gene3D" id="1.10.10.10">
    <property type="entry name" value="Winged helix-like DNA-binding domain superfamily/Winged helix DNA-binding domain"/>
    <property type="match status" value="1"/>
</dbReference>
<dbReference type="OrthoDB" id="3181812at2"/>
<reference evidence="6 7" key="1">
    <citation type="submission" date="2018-03" db="EMBL/GenBank/DDBJ databases">
        <title>Aquarubrobacter algicola gen. nov., sp. nov., a novel actinobacterium isolated from shallow eutrophic lake during the end of cyanobacterial harmful algal blooms.</title>
        <authorList>
            <person name="Chun S.J."/>
        </authorList>
    </citation>
    <scope>NUCLEOTIDE SEQUENCE [LARGE SCALE GENOMIC DNA]</scope>
    <source>
        <strain evidence="6 7">Seoho-28</strain>
    </source>
</reference>
<dbReference type="InterPro" id="IPR036390">
    <property type="entry name" value="WH_DNA-bd_sf"/>
</dbReference>
<dbReference type="RefSeq" id="WP_107568429.1">
    <property type="nucleotide sequence ID" value="NZ_PYYB01000001.1"/>
</dbReference>
<organism evidence="6 7">
    <name type="scientific">Paraconexibacter algicola</name>
    <dbReference type="NCBI Taxonomy" id="2133960"/>
    <lineage>
        <taxon>Bacteria</taxon>
        <taxon>Bacillati</taxon>
        <taxon>Actinomycetota</taxon>
        <taxon>Thermoleophilia</taxon>
        <taxon>Solirubrobacterales</taxon>
        <taxon>Paraconexibacteraceae</taxon>
        <taxon>Paraconexibacter</taxon>
    </lineage>
</organism>
<protein>
    <submittedName>
        <fullName evidence="6">LysR family transcriptional regulator</fullName>
    </submittedName>
</protein>
<accession>A0A2T4UKP9</accession>
<dbReference type="InterPro" id="IPR050950">
    <property type="entry name" value="HTH-type_LysR_regulators"/>
</dbReference>
<comment type="similarity">
    <text evidence="1">Belongs to the LysR transcriptional regulatory family.</text>
</comment>
<comment type="caution">
    <text evidence="6">The sequence shown here is derived from an EMBL/GenBank/DDBJ whole genome shotgun (WGS) entry which is preliminary data.</text>
</comment>
<dbReference type="InterPro" id="IPR005119">
    <property type="entry name" value="LysR_subst-bd"/>
</dbReference>
<dbReference type="AlphaFoldDB" id="A0A2T4UKP9"/>
<dbReference type="SUPFAM" id="SSF53850">
    <property type="entry name" value="Periplasmic binding protein-like II"/>
    <property type="match status" value="1"/>
</dbReference>
<name>A0A2T4UKP9_9ACTN</name>
<keyword evidence="2" id="KW-0805">Transcription regulation</keyword>
<gene>
    <name evidence="6" type="ORF">C7Y72_09030</name>
</gene>
<keyword evidence="7" id="KW-1185">Reference proteome</keyword>
<dbReference type="GO" id="GO:0003700">
    <property type="term" value="F:DNA-binding transcription factor activity"/>
    <property type="evidence" value="ECO:0007669"/>
    <property type="project" value="InterPro"/>
</dbReference>
<sequence>MTLLQLRYLLATVEHGSFSAAADALHLAQPTLSEQLRKLERELGVELFRRVGRGIVPTEAGLTLRDHATAVLEAVDGAVDAVAAVRELRGGVATFGTWGTARYYPGAEIVAAFRARHPGVRVRIVGQNSAEVVAMIRSGELEAGMVALPVDDRDLEIRPIIDDEVVYVSAHPEHVRTPPTIETVAATPLVLSESTFGTEDPTRRQLVERAQRAGVDVDPEIDVEDIEAALDLAALGHGATIVARGMLRGLGDRVPANLGWTPFAEPLVDTFAFVHRRGAHLSPASRAFLELAEAHLLDLARALRVSPPSRRPAHGPVTRLA</sequence>
<dbReference type="EMBL" id="PYYB01000001">
    <property type="protein sequence ID" value="PTL59785.1"/>
    <property type="molecule type" value="Genomic_DNA"/>
</dbReference>
<proteinExistence type="inferred from homology"/>
<keyword evidence="4" id="KW-0804">Transcription</keyword>